<dbReference type="PANTHER" id="PTHR43365:SF1">
    <property type="entry name" value="ACETYL-COA C-ACYLTRANSFERASE"/>
    <property type="match status" value="1"/>
</dbReference>
<gene>
    <name evidence="8" type="primary">fadA_2</name>
    <name evidence="8" type="ORF">PS691_05268</name>
</gene>
<name>A0A5E7F711_PSEFL</name>
<feature type="domain" description="Thiolase C-terminal" evidence="7">
    <location>
        <begin position="279"/>
        <end position="400"/>
    </location>
</feature>
<dbReference type="CDD" id="cd00751">
    <property type="entry name" value="thiolase"/>
    <property type="match status" value="1"/>
</dbReference>
<dbReference type="AlphaFoldDB" id="A0A5E7F711"/>
<keyword evidence="3 5" id="KW-0012">Acyltransferase</keyword>
<dbReference type="Gene3D" id="3.40.47.10">
    <property type="match status" value="2"/>
</dbReference>
<dbReference type="EMBL" id="CABVHQ010000085">
    <property type="protein sequence ID" value="VVO35251.1"/>
    <property type="molecule type" value="Genomic_DNA"/>
</dbReference>
<evidence type="ECO:0000256" key="3">
    <source>
        <dbReference type="ARBA" id="ARBA00023315"/>
    </source>
</evidence>
<keyword evidence="2 5" id="KW-0808">Transferase</keyword>
<evidence type="ECO:0000313" key="8">
    <source>
        <dbReference type="EMBL" id="VVO35251.1"/>
    </source>
</evidence>
<evidence type="ECO:0000256" key="4">
    <source>
        <dbReference type="PIRSR" id="PIRSR000429-1"/>
    </source>
</evidence>
<organism evidence="8 9">
    <name type="scientific">Pseudomonas fluorescens</name>
    <dbReference type="NCBI Taxonomy" id="294"/>
    <lineage>
        <taxon>Bacteria</taxon>
        <taxon>Pseudomonadati</taxon>
        <taxon>Pseudomonadota</taxon>
        <taxon>Gammaproteobacteria</taxon>
        <taxon>Pseudomonadales</taxon>
        <taxon>Pseudomonadaceae</taxon>
        <taxon>Pseudomonas</taxon>
    </lineage>
</organism>
<dbReference type="Pfam" id="PF02803">
    <property type="entry name" value="Thiolase_C"/>
    <property type="match status" value="1"/>
</dbReference>
<dbReference type="NCBIfam" id="NF006090">
    <property type="entry name" value="PRK08242.1"/>
    <property type="match status" value="1"/>
</dbReference>
<dbReference type="NCBIfam" id="TIGR01930">
    <property type="entry name" value="AcCoA-C-Actrans"/>
    <property type="match status" value="1"/>
</dbReference>
<comment type="similarity">
    <text evidence="1 5">Belongs to the thiolase-like superfamily. Thiolase family.</text>
</comment>
<dbReference type="InterPro" id="IPR020610">
    <property type="entry name" value="Thiolase_AS"/>
</dbReference>
<dbReference type="OrthoDB" id="9764638at2"/>
<dbReference type="InterPro" id="IPR002155">
    <property type="entry name" value="Thiolase"/>
</dbReference>
<dbReference type="InterPro" id="IPR020617">
    <property type="entry name" value="Thiolase_C"/>
</dbReference>
<dbReference type="RefSeq" id="WP_150645069.1">
    <property type="nucleotide sequence ID" value="NZ_CABVHQ010000085.1"/>
</dbReference>
<proteinExistence type="inferred from homology"/>
<dbReference type="PROSITE" id="PS00099">
    <property type="entry name" value="THIOLASE_3"/>
    <property type="match status" value="1"/>
</dbReference>
<evidence type="ECO:0000256" key="1">
    <source>
        <dbReference type="ARBA" id="ARBA00010982"/>
    </source>
</evidence>
<dbReference type="InterPro" id="IPR020616">
    <property type="entry name" value="Thiolase_N"/>
</dbReference>
<feature type="domain" description="Thiolase N-terminal" evidence="6">
    <location>
        <begin position="6"/>
        <end position="228"/>
    </location>
</feature>
<sequence length="401" mass="41892">MTEALIFDALRTPRGKGKADGALHSVKPVNLLAGLLNALQQRTALDTSQVDDIVLGCVTPIGDQGADIAKTAALVADWDVSVAGVQINRFCASGLEAVNLGAMKIRSGFEDLVVVGGVESMSRVPMGSDGGPWALDPQTNLHSHFVPQGIGADLIATLEGFSREDVDGFALSSQQKAARARADGSFNKSLVPVLDQNGIVLLDHDEFIRADSTLEGLGNLKPSFGMIGQMGFDATALRIYSHVERITHVHTPGNSSGIVDGAALMLIGSEAKGRALGLQPRARVVATAVTSTDPTIMLTGPAPATRKALAKAGLRVEDIDLFEVNEAFASVVLKFIKDMAIDPDKVNVNGGSIAMGHPLGATGCAILGTLLDELEVRRLRYGLATLCVGGGMGIATIIERL</sequence>
<feature type="active site" description="Proton acceptor" evidence="4">
    <location>
        <position position="357"/>
    </location>
</feature>
<dbReference type="PIRSF" id="PIRSF000429">
    <property type="entry name" value="Ac-CoA_Ac_transf"/>
    <property type="match status" value="1"/>
</dbReference>
<dbReference type="Proteomes" id="UP000337909">
    <property type="component" value="Unassembled WGS sequence"/>
</dbReference>
<reference evidence="8 9" key="1">
    <citation type="submission" date="2019-09" db="EMBL/GenBank/DDBJ databases">
        <authorList>
            <person name="Chandra G."/>
            <person name="Truman W A."/>
        </authorList>
    </citation>
    <scope>NUCLEOTIDE SEQUENCE [LARGE SCALE GENOMIC DNA]</scope>
    <source>
        <strain evidence="8">PS691</strain>
    </source>
</reference>
<protein>
    <submittedName>
        <fullName evidence="8">Acyltransferase</fullName>
        <ecNumber evidence="8">2.3.1.-</ecNumber>
    </submittedName>
</protein>
<dbReference type="GO" id="GO:0003988">
    <property type="term" value="F:acetyl-CoA C-acyltransferase activity"/>
    <property type="evidence" value="ECO:0007669"/>
    <property type="project" value="UniProtKB-ARBA"/>
</dbReference>
<evidence type="ECO:0000313" key="9">
    <source>
        <dbReference type="Proteomes" id="UP000337909"/>
    </source>
</evidence>
<dbReference type="PROSITE" id="PS00098">
    <property type="entry name" value="THIOLASE_1"/>
    <property type="match status" value="1"/>
</dbReference>
<dbReference type="EC" id="2.3.1.-" evidence="8"/>
<dbReference type="InterPro" id="IPR016039">
    <property type="entry name" value="Thiolase-like"/>
</dbReference>
<evidence type="ECO:0000256" key="2">
    <source>
        <dbReference type="ARBA" id="ARBA00022679"/>
    </source>
</evidence>
<evidence type="ECO:0000259" key="7">
    <source>
        <dbReference type="Pfam" id="PF02803"/>
    </source>
</evidence>
<evidence type="ECO:0000256" key="5">
    <source>
        <dbReference type="RuleBase" id="RU003557"/>
    </source>
</evidence>
<dbReference type="InterPro" id="IPR020613">
    <property type="entry name" value="Thiolase_CS"/>
</dbReference>
<dbReference type="InterPro" id="IPR020615">
    <property type="entry name" value="Thiolase_acyl_enz_int_AS"/>
</dbReference>
<dbReference type="PANTHER" id="PTHR43365">
    <property type="entry name" value="BLR7806 PROTEIN"/>
    <property type="match status" value="1"/>
</dbReference>
<accession>A0A5E7F711</accession>
<evidence type="ECO:0000259" key="6">
    <source>
        <dbReference type="Pfam" id="PF00108"/>
    </source>
</evidence>
<dbReference type="Pfam" id="PF00108">
    <property type="entry name" value="Thiolase_N"/>
    <property type="match status" value="1"/>
</dbReference>
<feature type="active site" description="Acyl-thioester intermediate" evidence="4">
    <location>
        <position position="91"/>
    </location>
</feature>
<feature type="active site" description="Proton acceptor" evidence="4">
    <location>
        <position position="387"/>
    </location>
</feature>
<dbReference type="SUPFAM" id="SSF53901">
    <property type="entry name" value="Thiolase-like"/>
    <property type="match status" value="2"/>
</dbReference>
<dbReference type="PROSITE" id="PS00737">
    <property type="entry name" value="THIOLASE_2"/>
    <property type="match status" value="1"/>
</dbReference>